<sequence length="95" mass="10938">MGLTEKQRNCPYCHVGSDRPTYPLFDGYSINDVTGKKTEITVLKDPELPIFVPCLEDINYETEYDNSTPVMNYCPMCGRPLCGKDGRNERRGQRW</sequence>
<dbReference type="EMBL" id="MIMV01000204">
    <property type="protein sequence ID" value="OTA84008.1"/>
    <property type="molecule type" value="Genomic_DNA"/>
</dbReference>
<protein>
    <submittedName>
        <fullName evidence="2">Uncharacterized protein</fullName>
    </submittedName>
</protein>
<reference evidence="2 4" key="1">
    <citation type="submission" date="2016-09" db="EMBL/GenBank/DDBJ databases">
        <title>Lactobacillus reuteri KLR3005, genome sequencing and assembly.</title>
        <authorList>
            <person name="Lee J.-Y."/>
            <person name="Kim E.B."/>
            <person name="Choi Y.-J."/>
        </authorList>
    </citation>
    <scope>NUCLEOTIDE SEQUENCE [LARGE SCALE GENOMIC DNA]</scope>
    <source>
        <strain evidence="2 4">KLR3005</strain>
    </source>
</reference>
<name>A0A1Y2UM84_LIMRT</name>
<reference evidence="1 3" key="2">
    <citation type="submission" date="2016-09" db="EMBL/GenBank/DDBJ databases">
        <title>Lactobacillus reuteri KLR3006, genome sequencing and assembly.</title>
        <authorList>
            <person name="Lee J.-Y."/>
            <person name="Kim E.B."/>
            <person name="Choi Y.-J."/>
        </authorList>
    </citation>
    <scope>NUCLEOTIDE SEQUENCE [LARGE SCALE GENOMIC DNA]</scope>
    <source>
        <strain evidence="1 3">KLR3006</strain>
    </source>
</reference>
<accession>A0A1Y2UM84</accession>
<comment type="caution">
    <text evidence="2">The sequence shown here is derived from an EMBL/GenBank/DDBJ whole genome shotgun (WGS) entry which is preliminary data.</text>
</comment>
<proteinExistence type="predicted"/>
<dbReference type="AlphaFoldDB" id="A0A1Y2UM84"/>
<dbReference type="RefSeq" id="WP_086135828.1">
    <property type="nucleotide sequence ID" value="NZ_MIMF01000359.1"/>
</dbReference>
<organism evidence="2 4">
    <name type="scientific">Limosilactobacillus reuteri</name>
    <name type="common">Lactobacillus reuteri</name>
    <dbReference type="NCBI Taxonomy" id="1598"/>
    <lineage>
        <taxon>Bacteria</taxon>
        <taxon>Bacillati</taxon>
        <taxon>Bacillota</taxon>
        <taxon>Bacilli</taxon>
        <taxon>Lactobacillales</taxon>
        <taxon>Lactobacillaceae</taxon>
        <taxon>Limosilactobacillus</taxon>
    </lineage>
</organism>
<dbReference type="Proteomes" id="UP000194219">
    <property type="component" value="Unassembled WGS sequence"/>
</dbReference>
<evidence type="ECO:0000313" key="2">
    <source>
        <dbReference type="EMBL" id="OTA88408.1"/>
    </source>
</evidence>
<evidence type="ECO:0000313" key="3">
    <source>
        <dbReference type="Proteomes" id="UP000194219"/>
    </source>
</evidence>
<dbReference type="EMBL" id="MIMU01000029">
    <property type="protein sequence ID" value="OTA88408.1"/>
    <property type="molecule type" value="Genomic_DNA"/>
</dbReference>
<gene>
    <name evidence="2" type="ORF">BHL82_10930</name>
    <name evidence="1" type="ORF">BHL83_07545</name>
</gene>
<evidence type="ECO:0000313" key="4">
    <source>
        <dbReference type="Proteomes" id="UP000194286"/>
    </source>
</evidence>
<evidence type="ECO:0000313" key="1">
    <source>
        <dbReference type="EMBL" id="OTA84008.1"/>
    </source>
</evidence>
<dbReference type="Proteomes" id="UP000194286">
    <property type="component" value="Unassembled WGS sequence"/>
</dbReference>